<feature type="region of interest" description="Disordered" evidence="1">
    <location>
        <begin position="265"/>
        <end position="290"/>
    </location>
</feature>
<sequence length="388" mass="41665">MPSAPTPAPASAAPAAPSLRKSGSMPVLRASLSKLRLLSSARAPSNTITVRDGLTTHARPSLSSMTWSRRRPSTSAAPCPTNSALARPATPPLSIIRRDTVLDPLPPVPSLAPIPSTPSSMRSFDNDLSLIAHCAPDIPRHALVERADVARAAARTAAGTLPLSDQRADVPFALRGAVEKVVVGDEVVDVRHVRIPPVVVESDTMSGVSMVGVEENNTAVAKHAAGRGTMLADAKAAVQRAWKRASTAKWPGGKRATLDKAAAAHGDGDTTTMSRQHVDAPSCPTRTAPADPLRPAMALTWSPPRAATLGTLSTTCARKTSRSRILTTRTGSTLSRQCKCRQLSRHRHAYPQWPAHRHRRRRRRPLPHAPRNGHRYCRCRTWIGTRAR</sequence>
<feature type="region of interest" description="Disordered" evidence="1">
    <location>
        <begin position="52"/>
        <end position="88"/>
    </location>
</feature>
<dbReference type="Proteomes" id="UP000054350">
    <property type="component" value="Unassembled WGS sequence"/>
</dbReference>
<keyword evidence="3" id="KW-1185">Reference proteome</keyword>
<name>A0A0L0S3R8_ALLM3</name>
<gene>
    <name evidence="2" type="ORF">AMAG_02944</name>
</gene>
<evidence type="ECO:0000313" key="2">
    <source>
        <dbReference type="EMBL" id="KNE57203.1"/>
    </source>
</evidence>
<feature type="region of interest" description="Disordered" evidence="1">
    <location>
        <begin position="1"/>
        <end position="24"/>
    </location>
</feature>
<feature type="compositionally biased region" description="Low complexity" evidence="1">
    <location>
        <begin position="9"/>
        <end position="18"/>
    </location>
</feature>
<feature type="compositionally biased region" description="Polar residues" evidence="1">
    <location>
        <begin position="61"/>
        <end position="84"/>
    </location>
</feature>
<dbReference type="VEuPathDB" id="FungiDB:AMAG_02944"/>
<proteinExistence type="predicted"/>
<evidence type="ECO:0000313" key="3">
    <source>
        <dbReference type="Proteomes" id="UP000054350"/>
    </source>
</evidence>
<protein>
    <submittedName>
        <fullName evidence="2">Uncharacterized protein</fullName>
    </submittedName>
</protein>
<organism evidence="2 3">
    <name type="scientific">Allomyces macrogynus (strain ATCC 38327)</name>
    <name type="common">Allomyces javanicus var. macrogynus</name>
    <dbReference type="NCBI Taxonomy" id="578462"/>
    <lineage>
        <taxon>Eukaryota</taxon>
        <taxon>Fungi</taxon>
        <taxon>Fungi incertae sedis</taxon>
        <taxon>Blastocladiomycota</taxon>
        <taxon>Blastocladiomycetes</taxon>
        <taxon>Blastocladiales</taxon>
        <taxon>Blastocladiaceae</taxon>
        <taxon>Allomyces</taxon>
    </lineage>
</organism>
<accession>A0A0L0S3R8</accession>
<dbReference type="EMBL" id="GG745331">
    <property type="protein sequence ID" value="KNE57203.1"/>
    <property type="molecule type" value="Genomic_DNA"/>
</dbReference>
<dbReference type="AlphaFoldDB" id="A0A0L0S3R8"/>
<reference evidence="3" key="2">
    <citation type="submission" date="2009-11" db="EMBL/GenBank/DDBJ databases">
        <title>The Genome Sequence of Allomyces macrogynus strain ATCC 38327.</title>
        <authorList>
            <consortium name="The Broad Institute Genome Sequencing Platform"/>
            <person name="Russ C."/>
            <person name="Cuomo C."/>
            <person name="Shea T."/>
            <person name="Young S.K."/>
            <person name="Zeng Q."/>
            <person name="Koehrsen M."/>
            <person name="Haas B."/>
            <person name="Borodovsky M."/>
            <person name="Guigo R."/>
            <person name="Alvarado L."/>
            <person name="Berlin A."/>
            <person name="Borenstein D."/>
            <person name="Chen Z."/>
            <person name="Engels R."/>
            <person name="Freedman E."/>
            <person name="Gellesch M."/>
            <person name="Goldberg J."/>
            <person name="Griggs A."/>
            <person name="Gujja S."/>
            <person name="Heiman D."/>
            <person name="Hepburn T."/>
            <person name="Howarth C."/>
            <person name="Jen D."/>
            <person name="Larson L."/>
            <person name="Lewis B."/>
            <person name="Mehta T."/>
            <person name="Park D."/>
            <person name="Pearson M."/>
            <person name="Roberts A."/>
            <person name="Saif S."/>
            <person name="Shenoy N."/>
            <person name="Sisk P."/>
            <person name="Stolte C."/>
            <person name="Sykes S."/>
            <person name="Walk T."/>
            <person name="White J."/>
            <person name="Yandava C."/>
            <person name="Burger G."/>
            <person name="Gray M.W."/>
            <person name="Holland P.W.H."/>
            <person name="King N."/>
            <person name="Lang F.B.F."/>
            <person name="Roger A.J."/>
            <person name="Ruiz-Trillo I."/>
            <person name="Lander E."/>
            <person name="Nusbaum C."/>
        </authorList>
    </citation>
    <scope>NUCLEOTIDE SEQUENCE [LARGE SCALE GENOMIC DNA]</scope>
    <source>
        <strain evidence="3">ATCC 38327</strain>
    </source>
</reference>
<reference evidence="2 3" key="1">
    <citation type="submission" date="2009-11" db="EMBL/GenBank/DDBJ databases">
        <title>Annotation of Allomyces macrogynus ATCC 38327.</title>
        <authorList>
            <consortium name="The Broad Institute Genome Sequencing Platform"/>
            <person name="Russ C."/>
            <person name="Cuomo C."/>
            <person name="Burger G."/>
            <person name="Gray M.W."/>
            <person name="Holland P.W.H."/>
            <person name="King N."/>
            <person name="Lang F.B.F."/>
            <person name="Roger A.J."/>
            <person name="Ruiz-Trillo I."/>
            <person name="Young S.K."/>
            <person name="Zeng Q."/>
            <person name="Gargeya S."/>
            <person name="Fitzgerald M."/>
            <person name="Haas B."/>
            <person name="Abouelleil A."/>
            <person name="Alvarado L."/>
            <person name="Arachchi H.M."/>
            <person name="Berlin A."/>
            <person name="Chapman S.B."/>
            <person name="Gearin G."/>
            <person name="Goldberg J."/>
            <person name="Griggs A."/>
            <person name="Gujja S."/>
            <person name="Hansen M."/>
            <person name="Heiman D."/>
            <person name="Howarth C."/>
            <person name="Larimer J."/>
            <person name="Lui A."/>
            <person name="MacDonald P.J.P."/>
            <person name="McCowen C."/>
            <person name="Montmayeur A."/>
            <person name="Murphy C."/>
            <person name="Neiman D."/>
            <person name="Pearson M."/>
            <person name="Priest M."/>
            <person name="Roberts A."/>
            <person name="Saif S."/>
            <person name="Shea T."/>
            <person name="Sisk P."/>
            <person name="Stolte C."/>
            <person name="Sykes S."/>
            <person name="Wortman J."/>
            <person name="Nusbaum C."/>
            <person name="Birren B."/>
        </authorList>
    </citation>
    <scope>NUCLEOTIDE SEQUENCE [LARGE SCALE GENOMIC DNA]</scope>
    <source>
        <strain evidence="2 3">ATCC 38327</strain>
    </source>
</reference>
<evidence type="ECO:0000256" key="1">
    <source>
        <dbReference type="SAM" id="MobiDB-lite"/>
    </source>
</evidence>